<name>A0A559KDA0_9BACL</name>
<dbReference type="GO" id="GO:0003676">
    <property type="term" value="F:nucleic acid binding"/>
    <property type="evidence" value="ECO:0007669"/>
    <property type="project" value="InterPro"/>
</dbReference>
<dbReference type="Gene3D" id="3.30.420.10">
    <property type="entry name" value="Ribonuclease H-like superfamily/Ribonuclease H"/>
    <property type="match status" value="1"/>
</dbReference>
<evidence type="ECO:0000313" key="3">
    <source>
        <dbReference type="EMBL" id="TVY10126.1"/>
    </source>
</evidence>
<proteinExistence type="predicted"/>
<gene>
    <name evidence="3" type="ORF">FPZ49_10450</name>
</gene>
<accession>A0A559KDA0</accession>
<organism evidence="3 4">
    <name type="scientific">Paenibacillus cremeus</name>
    <dbReference type="NCBI Taxonomy" id="2163881"/>
    <lineage>
        <taxon>Bacteria</taxon>
        <taxon>Bacillati</taxon>
        <taxon>Bacillota</taxon>
        <taxon>Bacilli</taxon>
        <taxon>Bacillales</taxon>
        <taxon>Paenibacillaceae</taxon>
        <taxon>Paenibacillus</taxon>
    </lineage>
</organism>
<sequence>MSSLRERLLRHKKPSSVGSSIQEPDDAARYDRLDEAETKAAQERADCNEWQAIEGMMESNEWGSFVLRRRTYTPGFRHGKYVLSELEGEGEPLRLLLAKSSELSVAIEGTPLHEQLLFIDTETTGLGLGAGNVPFMVGIGFYNGGVFTVEQMLIRHPGEEIAMLAHLQMKLRERPILISYNGKSFDWPIVKGRYIMNRLPLEVEPEGHIDFLYPSRSLWRHTLPSCRLGKVEEERLEVHREDDVPGSMAPALYFQYLAEKDPSVLKGVFLHNELDILSLAGLAVHFAGVLAGRISWRQTRVYGLEEWFRLGLWLDRLGLSPAANETMDALSETLLLEEDDSLEVHDLEAEDGSSHWLPLAQYYKQQQRYDQACALWKRYIALKGTRSTASLEPYIELSMYYEHKEKQWETALQYAELALDKVWQRGALMRSGKGRAAPSGKTTKRARGSGKSDPVDKEALELEKRIERLRRKTANRSTPAASVRKPRAPKPLGVEAQSSRGTKLQAEQLSLLIEHSV</sequence>
<evidence type="ECO:0000256" key="1">
    <source>
        <dbReference type="SAM" id="MobiDB-lite"/>
    </source>
</evidence>
<feature type="compositionally biased region" description="Basic and acidic residues" evidence="1">
    <location>
        <begin position="453"/>
        <end position="466"/>
    </location>
</feature>
<dbReference type="RefSeq" id="WP_144846220.1">
    <property type="nucleotide sequence ID" value="NZ_VNJI01000010.1"/>
</dbReference>
<dbReference type="Gene3D" id="1.25.40.10">
    <property type="entry name" value="Tetratricopeptide repeat domain"/>
    <property type="match status" value="1"/>
</dbReference>
<dbReference type="EMBL" id="VNJI01000010">
    <property type="protein sequence ID" value="TVY10126.1"/>
    <property type="molecule type" value="Genomic_DNA"/>
</dbReference>
<dbReference type="InterPro" id="IPR038720">
    <property type="entry name" value="YprB_RNase_H-like_dom"/>
</dbReference>
<dbReference type="InterPro" id="IPR012337">
    <property type="entry name" value="RNaseH-like_sf"/>
</dbReference>
<reference evidence="3 4" key="1">
    <citation type="submission" date="2019-07" db="EMBL/GenBank/DDBJ databases">
        <authorList>
            <person name="Kim J."/>
        </authorList>
    </citation>
    <scope>NUCLEOTIDE SEQUENCE [LARGE SCALE GENOMIC DNA]</scope>
    <source>
        <strain evidence="3 4">JC52</strain>
    </source>
</reference>
<keyword evidence="4" id="KW-1185">Reference proteome</keyword>
<dbReference type="OrthoDB" id="9790530at2"/>
<dbReference type="InterPro" id="IPR011990">
    <property type="entry name" value="TPR-like_helical_dom_sf"/>
</dbReference>
<dbReference type="Proteomes" id="UP000317036">
    <property type="component" value="Unassembled WGS sequence"/>
</dbReference>
<dbReference type="SUPFAM" id="SSF53098">
    <property type="entry name" value="Ribonuclease H-like"/>
    <property type="match status" value="1"/>
</dbReference>
<feature type="region of interest" description="Disordered" evidence="1">
    <location>
        <begin position="1"/>
        <end position="27"/>
    </location>
</feature>
<evidence type="ECO:0000259" key="2">
    <source>
        <dbReference type="Pfam" id="PF13482"/>
    </source>
</evidence>
<dbReference type="AlphaFoldDB" id="A0A559KDA0"/>
<comment type="caution">
    <text evidence="3">The sequence shown here is derived from an EMBL/GenBank/DDBJ whole genome shotgun (WGS) entry which is preliminary data.</text>
</comment>
<dbReference type="InterPro" id="IPR036397">
    <property type="entry name" value="RNaseH_sf"/>
</dbReference>
<feature type="domain" description="YprB ribonuclease H-like" evidence="2">
    <location>
        <begin position="117"/>
        <end position="285"/>
    </location>
</feature>
<protein>
    <recommendedName>
        <fullName evidence="2">YprB ribonuclease H-like domain-containing protein</fullName>
    </recommendedName>
</protein>
<dbReference type="PANTHER" id="PTHR38462:SF1">
    <property type="entry name" value="YPRB RIBONUCLEASE H-LIKE DOMAIN-CONTAINING PROTEIN"/>
    <property type="match status" value="1"/>
</dbReference>
<dbReference type="Pfam" id="PF13482">
    <property type="entry name" value="RNase_H_2"/>
    <property type="match status" value="1"/>
</dbReference>
<dbReference type="PANTHER" id="PTHR38462">
    <property type="entry name" value="EXONUCLEASE-LIKE PROTEIN"/>
    <property type="match status" value="1"/>
</dbReference>
<evidence type="ECO:0000313" key="4">
    <source>
        <dbReference type="Proteomes" id="UP000317036"/>
    </source>
</evidence>
<feature type="region of interest" description="Disordered" evidence="1">
    <location>
        <begin position="430"/>
        <end position="501"/>
    </location>
</feature>